<dbReference type="GO" id="GO:0004930">
    <property type="term" value="F:G protein-coupled receptor activity"/>
    <property type="evidence" value="ECO:0007669"/>
    <property type="project" value="UniProtKB-KW"/>
</dbReference>
<dbReference type="SUPFAM" id="SSF81321">
    <property type="entry name" value="Family A G protein-coupled receptor-like"/>
    <property type="match status" value="1"/>
</dbReference>
<proteinExistence type="predicted"/>
<dbReference type="STRING" id="7757.ENSPMAP00000004393"/>
<dbReference type="InterPro" id="IPR050125">
    <property type="entry name" value="GPCR_opsins"/>
</dbReference>
<dbReference type="HOGENOM" id="CLU_2043514_0_0_1"/>
<comment type="subcellular location">
    <subcellularLocation>
        <location evidence="1">Membrane</location>
        <topology evidence="1">Multi-pass membrane protein</topology>
    </subcellularLocation>
</comment>
<evidence type="ECO:0000256" key="5">
    <source>
        <dbReference type="ARBA" id="ARBA00023136"/>
    </source>
</evidence>
<evidence type="ECO:0000256" key="3">
    <source>
        <dbReference type="ARBA" id="ARBA00022989"/>
    </source>
</evidence>
<feature type="transmembrane region" description="Helical" evidence="8">
    <location>
        <begin position="29"/>
        <end position="57"/>
    </location>
</feature>
<evidence type="ECO:0000256" key="1">
    <source>
        <dbReference type="ARBA" id="ARBA00004141"/>
    </source>
</evidence>
<dbReference type="InterPro" id="IPR000276">
    <property type="entry name" value="GPCR_Rhodpsn"/>
</dbReference>
<reference evidence="9" key="2">
    <citation type="submission" date="2025-09" db="UniProtKB">
        <authorList>
            <consortium name="Ensembl"/>
        </authorList>
    </citation>
    <scope>IDENTIFICATION</scope>
</reference>
<evidence type="ECO:0000256" key="6">
    <source>
        <dbReference type="ARBA" id="ARBA00023170"/>
    </source>
</evidence>
<keyword evidence="4" id="KW-0297">G-protein coupled receptor</keyword>
<evidence type="ECO:0000256" key="2">
    <source>
        <dbReference type="ARBA" id="ARBA00022692"/>
    </source>
</evidence>
<protein>
    <recommendedName>
        <fullName evidence="10">G-protein coupled receptors family 1 profile domain-containing protein</fullName>
    </recommendedName>
</protein>
<accession>S4RGR1</accession>
<dbReference type="PANTHER" id="PTHR24240">
    <property type="entry name" value="OPSIN"/>
    <property type="match status" value="1"/>
</dbReference>
<dbReference type="OMA" id="HTCDSKD"/>
<dbReference type="GO" id="GO:0016020">
    <property type="term" value="C:membrane"/>
    <property type="evidence" value="ECO:0007669"/>
    <property type="project" value="UniProtKB-SubCell"/>
</dbReference>
<dbReference type="Ensembl" id="ENSPMAT00000004410.1">
    <property type="protein sequence ID" value="ENSPMAP00000004393.1"/>
    <property type="gene ID" value="ENSPMAG00000004024.1"/>
</dbReference>
<dbReference type="Pfam" id="PF00001">
    <property type="entry name" value="7tm_1"/>
    <property type="match status" value="1"/>
</dbReference>
<evidence type="ECO:0000256" key="8">
    <source>
        <dbReference type="SAM" id="Phobius"/>
    </source>
</evidence>
<sequence>ISPMELMCSVHGDAISTDDEPASATPSRAVFVSLSVIMGVTTFASLLLNGLVVVASVRYKELRQPLNSALLSLAAADLGMALAGGLPNTITNAVGGLVMGRGGCVTEGFLMSLFGEITGLC</sequence>
<evidence type="ECO:0008006" key="10">
    <source>
        <dbReference type="Google" id="ProtNLM"/>
    </source>
</evidence>
<organism evidence="9">
    <name type="scientific">Petromyzon marinus</name>
    <name type="common">Sea lamprey</name>
    <dbReference type="NCBI Taxonomy" id="7757"/>
    <lineage>
        <taxon>Eukaryota</taxon>
        <taxon>Metazoa</taxon>
        <taxon>Chordata</taxon>
        <taxon>Craniata</taxon>
        <taxon>Vertebrata</taxon>
        <taxon>Cyclostomata</taxon>
        <taxon>Hyperoartia</taxon>
        <taxon>Petromyzontiformes</taxon>
        <taxon>Petromyzontidae</taxon>
        <taxon>Petromyzon</taxon>
    </lineage>
</organism>
<keyword evidence="7" id="KW-0807">Transducer</keyword>
<keyword evidence="2 8" id="KW-0812">Transmembrane</keyword>
<evidence type="ECO:0000256" key="4">
    <source>
        <dbReference type="ARBA" id="ARBA00023040"/>
    </source>
</evidence>
<evidence type="ECO:0000313" key="9">
    <source>
        <dbReference type="Ensembl" id="ENSPMAP00000004393.1"/>
    </source>
</evidence>
<dbReference type="Gene3D" id="1.20.1070.10">
    <property type="entry name" value="Rhodopsin 7-helix transmembrane proteins"/>
    <property type="match status" value="1"/>
</dbReference>
<keyword evidence="5 8" id="KW-0472">Membrane</keyword>
<dbReference type="AlphaFoldDB" id="S4RGR1"/>
<keyword evidence="3 8" id="KW-1133">Transmembrane helix</keyword>
<evidence type="ECO:0000256" key="7">
    <source>
        <dbReference type="ARBA" id="ARBA00023224"/>
    </source>
</evidence>
<name>S4RGR1_PETMA</name>
<keyword evidence="6" id="KW-0675">Receptor</keyword>
<reference evidence="9" key="1">
    <citation type="submission" date="2025-08" db="UniProtKB">
        <authorList>
            <consortium name="Ensembl"/>
        </authorList>
    </citation>
    <scope>IDENTIFICATION</scope>
</reference>